<reference evidence="1" key="1">
    <citation type="journal article" date="2023" name="PLoS Negl. Trop. Dis.">
        <title>A genome sequence for Biomphalaria pfeifferi, the major vector snail for the human-infecting parasite Schistosoma mansoni.</title>
        <authorList>
            <person name="Bu L."/>
            <person name="Lu L."/>
            <person name="Laidemitt M.R."/>
            <person name="Zhang S.M."/>
            <person name="Mutuku M."/>
            <person name="Mkoji G."/>
            <person name="Steinauer M."/>
            <person name="Loker E.S."/>
        </authorList>
    </citation>
    <scope>NUCLEOTIDE SEQUENCE</scope>
    <source>
        <strain evidence="1">KasaAsao</strain>
    </source>
</reference>
<organism evidence="1 2">
    <name type="scientific">Biomphalaria pfeifferi</name>
    <name type="common">Bloodfluke planorb</name>
    <name type="synonym">Freshwater snail</name>
    <dbReference type="NCBI Taxonomy" id="112525"/>
    <lineage>
        <taxon>Eukaryota</taxon>
        <taxon>Metazoa</taxon>
        <taxon>Spiralia</taxon>
        <taxon>Lophotrochozoa</taxon>
        <taxon>Mollusca</taxon>
        <taxon>Gastropoda</taxon>
        <taxon>Heterobranchia</taxon>
        <taxon>Euthyneura</taxon>
        <taxon>Panpulmonata</taxon>
        <taxon>Hygrophila</taxon>
        <taxon>Lymnaeoidea</taxon>
        <taxon>Planorbidae</taxon>
        <taxon>Biomphalaria</taxon>
    </lineage>
</organism>
<protein>
    <submittedName>
        <fullName evidence="1">CD209 antigen-like protein B</fullName>
    </submittedName>
</protein>
<accession>A0AAD8BZE5</accession>
<proteinExistence type="predicted"/>
<evidence type="ECO:0000313" key="1">
    <source>
        <dbReference type="EMBL" id="KAK0063430.1"/>
    </source>
</evidence>
<dbReference type="EMBL" id="JASAOG010000021">
    <property type="protein sequence ID" value="KAK0063430.1"/>
    <property type="molecule type" value="Genomic_DNA"/>
</dbReference>
<gene>
    <name evidence="1" type="ORF">Bpfe_007071</name>
</gene>
<reference evidence="1" key="2">
    <citation type="submission" date="2023-04" db="EMBL/GenBank/DDBJ databases">
        <authorList>
            <person name="Bu L."/>
            <person name="Lu L."/>
            <person name="Laidemitt M.R."/>
            <person name="Zhang S.M."/>
            <person name="Mutuku M."/>
            <person name="Mkoji G."/>
            <person name="Steinauer M."/>
            <person name="Loker E.S."/>
        </authorList>
    </citation>
    <scope>NUCLEOTIDE SEQUENCE</scope>
    <source>
        <strain evidence="1">KasaAsao</strain>
        <tissue evidence="1">Whole Snail</tissue>
    </source>
</reference>
<dbReference type="Proteomes" id="UP001233172">
    <property type="component" value="Unassembled WGS sequence"/>
</dbReference>
<name>A0AAD8BZE5_BIOPF</name>
<sequence>MKMLFVLPNSDSSSFSCRQQSMGYNSLTVGWFSNPLNYSEAGKSCACLNARLFVANETNRLNLLVSLPPD</sequence>
<keyword evidence="2" id="KW-1185">Reference proteome</keyword>
<evidence type="ECO:0000313" key="2">
    <source>
        <dbReference type="Proteomes" id="UP001233172"/>
    </source>
</evidence>
<dbReference type="AlphaFoldDB" id="A0AAD8BZE5"/>
<comment type="caution">
    <text evidence="1">The sequence shown here is derived from an EMBL/GenBank/DDBJ whole genome shotgun (WGS) entry which is preliminary data.</text>
</comment>